<dbReference type="Proteomes" id="UP000032210">
    <property type="component" value="Unassembled WGS sequence"/>
</dbReference>
<dbReference type="AlphaFoldDB" id="A0A0D0SHT7"/>
<evidence type="ECO:0000313" key="2">
    <source>
        <dbReference type="EMBL" id="KIR21553.1"/>
    </source>
</evidence>
<dbReference type="SUPFAM" id="SSF56601">
    <property type="entry name" value="beta-lactamase/transpeptidase-like"/>
    <property type="match status" value="1"/>
</dbReference>
<organism evidence="2 3">
    <name type="scientific">Pseudomonas fluorescens</name>
    <dbReference type="NCBI Taxonomy" id="294"/>
    <lineage>
        <taxon>Bacteria</taxon>
        <taxon>Pseudomonadati</taxon>
        <taxon>Pseudomonadota</taxon>
        <taxon>Gammaproteobacteria</taxon>
        <taxon>Pseudomonadales</taxon>
        <taxon>Pseudomonadaceae</taxon>
        <taxon>Pseudomonas</taxon>
    </lineage>
</organism>
<dbReference type="Gene3D" id="3.40.710.10">
    <property type="entry name" value="DD-peptidase/beta-lactamase superfamily"/>
    <property type="match status" value="1"/>
</dbReference>
<accession>A0A0D0SHT7</accession>
<keyword evidence="2" id="KW-0378">Hydrolase</keyword>
<dbReference type="EC" id="3.5.1.46" evidence="2"/>
<dbReference type="InterPro" id="IPR050789">
    <property type="entry name" value="Diverse_Enzym_Activities"/>
</dbReference>
<evidence type="ECO:0000259" key="1">
    <source>
        <dbReference type="Pfam" id="PF00144"/>
    </source>
</evidence>
<protein>
    <submittedName>
        <fullName evidence="2">NylB protein</fullName>
        <ecNumber evidence="2">3.5.1.46</ecNumber>
    </submittedName>
</protein>
<name>A0A0D0SHT7_PSEFL</name>
<evidence type="ECO:0000313" key="3">
    <source>
        <dbReference type="Proteomes" id="UP000032210"/>
    </source>
</evidence>
<reference evidence="2 3" key="1">
    <citation type="submission" date="2015-01" db="EMBL/GenBank/DDBJ databases">
        <title>Genome sequence of the beneficial rhizobacterium Pseudomonas fluorescens 2-79.</title>
        <authorList>
            <person name="Thuermer A."/>
            <person name="Daniel R."/>
        </authorList>
    </citation>
    <scope>NUCLEOTIDE SEQUENCE [LARGE SCALE GENOMIC DNA]</scope>
    <source>
        <strain evidence="2 3">2-79</strain>
    </source>
</reference>
<gene>
    <name evidence="2" type="primary">nylB</name>
    <name evidence="2" type="ORF">PFLU3_30300</name>
</gene>
<dbReference type="PANTHER" id="PTHR43283:SF7">
    <property type="entry name" value="BETA-LACTAMASE-RELATED DOMAIN-CONTAINING PROTEIN"/>
    <property type="match status" value="1"/>
</dbReference>
<comment type="caution">
    <text evidence="2">The sequence shown here is derived from an EMBL/GenBank/DDBJ whole genome shotgun (WGS) entry which is preliminary data.</text>
</comment>
<dbReference type="RefSeq" id="WP_043049427.1">
    <property type="nucleotide sequence ID" value="NZ_JXCQ01000024.1"/>
</dbReference>
<dbReference type="PANTHER" id="PTHR43283">
    <property type="entry name" value="BETA-LACTAMASE-RELATED"/>
    <property type="match status" value="1"/>
</dbReference>
<feature type="domain" description="Beta-lactamase-related" evidence="1">
    <location>
        <begin position="37"/>
        <end position="313"/>
    </location>
</feature>
<dbReference type="Pfam" id="PF00144">
    <property type="entry name" value="Beta-lactamase"/>
    <property type="match status" value="1"/>
</dbReference>
<proteinExistence type="predicted"/>
<dbReference type="InterPro" id="IPR012338">
    <property type="entry name" value="Beta-lactam/transpept-like"/>
</dbReference>
<dbReference type="GO" id="GO:0019875">
    <property type="term" value="F:6-aminohexanoate-dimer hydrolase activity"/>
    <property type="evidence" value="ECO:0007669"/>
    <property type="project" value="UniProtKB-EC"/>
</dbReference>
<dbReference type="PATRIC" id="fig|294.125.peg.3106"/>
<dbReference type="InterPro" id="IPR001466">
    <property type="entry name" value="Beta-lactam-related"/>
</dbReference>
<sequence length="505" mass="55558">MTSLPLRRALPSQQRVSARGVSDFIEAVNAADLELHSFMLYRDGAVVAEAFWAPYCAERLHVQHSATKSWVSMAVGLLVDDGALSLDAKVVDFFAADCPASISANLAAMTVRDLLTMRTGHRQGISGGAWRGRSDSWVRLFLNEPVEDPPGHRFIYSSASSFMLSAIVSVVSGQTAFELCNARIFQPMGMGPIEWDLAPGGFNTGGNGLSCRTEDLLKFGVLHLQHGNWQGQQLLSREWVAEATRGHVDDVWMGAFDGKRYLSRDESSGAAVTRREGYGYQWWMTLHGGYYASGVFGQQCIVLPRHNAVIAFTAGLALGERRLHSLLWEHLLPALDVPSEGSEDAALAALLAHQQRPVMSGAASSPRQAEFSTTFAMQANEDQVSEVRLEFGPEYCDFYLTDPRGTHCIRAGLSAGIETQTSMTGHYLHHQYQPELTPVVAQARWTEDRVLSMTWQFVETAFCDRVTCRIEHGTLYVDRSVNVNAGPLQRPTLAGHPTIALQESP</sequence>
<dbReference type="EMBL" id="JXCQ01000024">
    <property type="protein sequence ID" value="KIR21553.1"/>
    <property type="molecule type" value="Genomic_DNA"/>
</dbReference>